<evidence type="ECO:0000313" key="3">
    <source>
        <dbReference type="Proteomes" id="UP000092695"/>
    </source>
</evidence>
<reference evidence="2 3" key="1">
    <citation type="submission" date="2016-06" db="EMBL/GenBank/DDBJ databases">
        <title>Complete genome sequence of a deep-branching marine Gamma Proteobacterium Woeseia oceani type strain XK5.</title>
        <authorList>
            <person name="Mu D."/>
            <person name="Du Z."/>
        </authorList>
    </citation>
    <scope>NUCLEOTIDE SEQUENCE [LARGE SCALE GENOMIC DNA]</scope>
    <source>
        <strain evidence="2 3">XK5</strain>
    </source>
</reference>
<dbReference type="GO" id="GO:0005829">
    <property type="term" value="C:cytosol"/>
    <property type="evidence" value="ECO:0007669"/>
    <property type="project" value="TreeGrafter"/>
</dbReference>
<organism evidence="2 3">
    <name type="scientific">Woeseia oceani</name>
    <dbReference type="NCBI Taxonomy" id="1548547"/>
    <lineage>
        <taxon>Bacteria</taxon>
        <taxon>Pseudomonadati</taxon>
        <taxon>Pseudomonadota</taxon>
        <taxon>Gammaproteobacteria</taxon>
        <taxon>Woeseiales</taxon>
        <taxon>Woeseiaceae</taxon>
        <taxon>Woeseia</taxon>
    </lineage>
</organism>
<feature type="domain" description="Glutamine amidotransferase" evidence="1">
    <location>
        <begin position="53"/>
        <end position="186"/>
    </location>
</feature>
<sequence>MRIAVLETGTTRPALREAHGNYPEMLIDLISDEMPGTLFTSISVVNGDSVPDAKEYDGYVIMGSRHSVHDDFPWISALKKLSRDCAERAIPQVGICFGHQLIAEALGGRVEHSANGWIAGLQTYSVLGSQDHGDLVTVSSLAYHQEQVVEAAAGARVVLAADSCPLAGLVYEGKNAFSVQCHPEFRTAYASGLIQATSGDPLEPAFAEQALATLTTPPHRQRMARAIAAALTGDDTVSIVRALADGSPA</sequence>
<name>A0A193LKX3_9GAMM</name>
<proteinExistence type="predicted"/>
<evidence type="ECO:0000313" key="2">
    <source>
        <dbReference type="EMBL" id="ANO53096.1"/>
    </source>
</evidence>
<protein>
    <recommendedName>
        <fullName evidence="1">Glutamine amidotransferase domain-containing protein</fullName>
    </recommendedName>
</protein>
<dbReference type="KEGG" id="woc:BA177_08075"/>
<evidence type="ECO:0000259" key="1">
    <source>
        <dbReference type="Pfam" id="PF00117"/>
    </source>
</evidence>
<dbReference type="Proteomes" id="UP000092695">
    <property type="component" value="Chromosome"/>
</dbReference>
<dbReference type="PROSITE" id="PS51273">
    <property type="entry name" value="GATASE_TYPE_1"/>
    <property type="match status" value="1"/>
</dbReference>
<dbReference type="CDD" id="cd01741">
    <property type="entry name" value="GATase1_1"/>
    <property type="match status" value="1"/>
</dbReference>
<dbReference type="Gene3D" id="3.40.50.880">
    <property type="match status" value="1"/>
</dbReference>
<dbReference type="InterPro" id="IPR029062">
    <property type="entry name" value="Class_I_gatase-like"/>
</dbReference>
<dbReference type="STRING" id="1548547.BA177_08075"/>
<dbReference type="PANTHER" id="PTHR42695:SF5">
    <property type="entry name" value="GLUTAMINE AMIDOTRANSFERASE YLR126C-RELATED"/>
    <property type="match status" value="1"/>
</dbReference>
<dbReference type="InterPro" id="IPR044992">
    <property type="entry name" value="ChyE-like"/>
</dbReference>
<dbReference type="SUPFAM" id="SSF52317">
    <property type="entry name" value="Class I glutamine amidotransferase-like"/>
    <property type="match status" value="1"/>
</dbReference>
<dbReference type="PANTHER" id="PTHR42695">
    <property type="entry name" value="GLUTAMINE AMIDOTRANSFERASE YLR126C-RELATED"/>
    <property type="match status" value="1"/>
</dbReference>
<dbReference type="EMBL" id="CP016268">
    <property type="protein sequence ID" value="ANO53096.1"/>
    <property type="molecule type" value="Genomic_DNA"/>
</dbReference>
<dbReference type="Pfam" id="PF00117">
    <property type="entry name" value="GATase"/>
    <property type="match status" value="1"/>
</dbReference>
<accession>A0A193LKX3</accession>
<dbReference type="AlphaFoldDB" id="A0A193LKX3"/>
<keyword evidence="3" id="KW-1185">Reference proteome</keyword>
<gene>
    <name evidence="2" type="ORF">BA177_08075</name>
</gene>
<dbReference type="InterPro" id="IPR017926">
    <property type="entry name" value="GATASE"/>
</dbReference>